<dbReference type="Gene3D" id="3.40.50.300">
    <property type="entry name" value="P-loop containing nucleotide triphosphate hydrolases"/>
    <property type="match status" value="1"/>
</dbReference>
<keyword evidence="4" id="KW-0469">Meiosis</keyword>
<accession>A0A1J9QK25</accession>
<dbReference type="AlphaFoldDB" id="A0A1J9QK25"/>
<feature type="domain" description="AAA+ ATPase" evidence="6">
    <location>
        <begin position="181"/>
        <end position="334"/>
    </location>
</feature>
<dbReference type="PANTHER" id="PTHR45991">
    <property type="entry name" value="PACHYTENE CHECKPOINT PROTEIN 2"/>
    <property type="match status" value="1"/>
</dbReference>
<evidence type="ECO:0000259" key="6">
    <source>
        <dbReference type="SMART" id="SM00382"/>
    </source>
</evidence>
<dbReference type="Pfam" id="PF00004">
    <property type="entry name" value="AAA"/>
    <property type="match status" value="1"/>
</dbReference>
<dbReference type="GO" id="GO:0005524">
    <property type="term" value="F:ATP binding"/>
    <property type="evidence" value="ECO:0007669"/>
    <property type="project" value="UniProtKB-KW"/>
</dbReference>
<comment type="similarity">
    <text evidence="1">Belongs to the AAA ATPase family. PCH2 subfamily.</text>
</comment>
<protein>
    <recommendedName>
        <fullName evidence="6">AAA+ ATPase domain-containing protein</fullName>
    </recommendedName>
</protein>
<evidence type="ECO:0000256" key="4">
    <source>
        <dbReference type="ARBA" id="ARBA00023254"/>
    </source>
</evidence>
<dbReference type="GO" id="GO:0051598">
    <property type="term" value="P:meiotic recombination checkpoint signaling"/>
    <property type="evidence" value="ECO:0007669"/>
    <property type="project" value="TreeGrafter"/>
</dbReference>
<keyword evidence="8" id="KW-1185">Reference proteome</keyword>
<dbReference type="InterPro" id="IPR044539">
    <property type="entry name" value="Pch2-like"/>
</dbReference>
<organism evidence="7 8">
    <name type="scientific">Blastomyces percursus</name>
    <dbReference type="NCBI Taxonomy" id="1658174"/>
    <lineage>
        <taxon>Eukaryota</taxon>
        <taxon>Fungi</taxon>
        <taxon>Dikarya</taxon>
        <taxon>Ascomycota</taxon>
        <taxon>Pezizomycotina</taxon>
        <taxon>Eurotiomycetes</taxon>
        <taxon>Eurotiomycetidae</taxon>
        <taxon>Onygenales</taxon>
        <taxon>Ajellomycetaceae</taxon>
        <taxon>Blastomyces</taxon>
    </lineage>
</organism>
<reference evidence="7 8" key="1">
    <citation type="submission" date="2015-08" db="EMBL/GenBank/DDBJ databases">
        <title>Emmonsia species relationships and genome sequence.</title>
        <authorList>
            <person name="Cuomo C.A."/>
            <person name="Schwartz I.S."/>
            <person name="Kenyon C."/>
            <person name="De Hoog G.S."/>
            <person name="Govender N.P."/>
            <person name="Botha A."/>
            <person name="Moreno L."/>
            <person name="De Vries M."/>
            <person name="Munoz J.F."/>
            <person name="Stielow J.B."/>
        </authorList>
    </citation>
    <scope>NUCLEOTIDE SEQUENCE [LARGE SCALE GENOMIC DNA]</scope>
    <source>
        <strain evidence="7 8">EI222</strain>
    </source>
</reference>
<evidence type="ECO:0000256" key="5">
    <source>
        <dbReference type="RuleBase" id="RU003651"/>
    </source>
</evidence>
<dbReference type="STRING" id="1658174.A0A1J9QK25"/>
<dbReference type="GO" id="GO:0007131">
    <property type="term" value="P:reciprocal meiotic recombination"/>
    <property type="evidence" value="ECO:0007669"/>
    <property type="project" value="TreeGrafter"/>
</dbReference>
<dbReference type="Pfam" id="PF23563">
    <property type="entry name" value="TRIP13_N"/>
    <property type="match status" value="1"/>
</dbReference>
<evidence type="ECO:0000313" key="7">
    <source>
        <dbReference type="EMBL" id="OJD28426.1"/>
    </source>
</evidence>
<keyword evidence="2 5" id="KW-0547">Nucleotide-binding</keyword>
<dbReference type="GO" id="GO:0016887">
    <property type="term" value="F:ATP hydrolysis activity"/>
    <property type="evidence" value="ECO:0007669"/>
    <property type="project" value="InterPro"/>
</dbReference>
<sequence>MGSLVNGTGTETITRPTLYIEARVRNEGKIIVRTDIVRDEVTKWLLETFAVLSLGQEITSFSDLSDTHCQYLDVVKVMECAGPQQASGAYRLADVELDVQAYQLRGCESMDDSSQQAYAAANGRSDEDSPQARMISLPSKELDGVWESLLFDELIPSTLLRAVSRMLMFATRKLNAWTINWNRLILLYGPPGTGKTSLCRGLAQKLSIRLGKQFPQSKMVEINTHSLGSKFFGESGKLVARMFDNIENMLEEEPDTFVCVFIDEVETLTAKREQSVHGNEPFDAMRSVNALLTALDRLRHRPNVVVLCTSNLITALDSAFLDRVDIKQFMPNPSSQIIYEIYRSCLENLSQCGLIHGATFDVVRVEQDNPTTKLKYVSSPAEALVLPSHTEMVLWYQLFPESIPKRLADVADESVGLSGRSLRRLPALSLVLHSDSAKCTIEQAVGALIRGVEEEKRAAIEAAAGAGGRCAGSVSVN</sequence>
<comment type="caution">
    <text evidence="7">The sequence shown here is derived from an EMBL/GenBank/DDBJ whole genome shotgun (WGS) entry which is preliminary data.</text>
</comment>
<evidence type="ECO:0000256" key="3">
    <source>
        <dbReference type="ARBA" id="ARBA00022840"/>
    </source>
</evidence>
<keyword evidence="3 5" id="KW-0067">ATP-binding</keyword>
<dbReference type="GO" id="GO:0005694">
    <property type="term" value="C:chromosome"/>
    <property type="evidence" value="ECO:0007669"/>
    <property type="project" value="TreeGrafter"/>
</dbReference>
<evidence type="ECO:0000256" key="1">
    <source>
        <dbReference type="ARBA" id="ARBA00007271"/>
    </source>
</evidence>
<dbReference type="InterPro" id="IPR003593">
    <property type="entry name" value="AAA+_ATPase"/>
</dbReference>
<evidence type="ECO:0000256" key="2">
    <source>
        <dbReference type="ARBA" id="ARBA00022741"/>
    </source>
</evidence>
<dbReference type="InterPro" id="IPR003960">
    <property type="entry name" value="ATPase_AAA_CS"/>
</dbReference>
<dbReference type="Proteomes" id="UP000242791">
    <property type="component" value="Unassembled WGS sequence"/>
</dbReference>
<gene>
    <name evidence="7" type="ORF">ACJ73_00174</name>
</gene>
<dbReference type="PANTHER" id="PTHR45991:SF1">
    <property type="entry name" value="PACHYTENE CHECKPOINT PROTEIN 2 HOMOLOG"/>
    <property type="match status" value="1"/>
</dbReference>
<dbReference type="GO" id="GO:0005634">
    <property type="term" value="C:nucleus"/>
    <property type="evidence" value="ECO:0007669"/>
    <property type="project" value="TreeGrafter"/>
</dbReference>
<dbReference type="SUPFAM" id="SSF52540">
    <property type="entry name" value="P-loop containing nucleoside triphosphate hydrolases"/>
    <property type="match status" value="1"/>
</dbReference>
<dbReference type="Pfam" id="PF23242">
    <property type="entry name" value="AAA_lid_TRIP13_C"/>
    <property type="match status" value="1"/>
</dbReference>
<name>A0A1J9QK25_9EURO</name>
<dbReference type="EMBL" id="LGTZ01000010">
    <property type="protein sequence ID" value="OJD28426.1"/>
    <property type="molecule type" value="Genomic_DNA"/>
</dbReference>
<dbReference type="SMART" id="SM00382">
    <property type="entry name" value="AAA"/>
    <property type="match status" value="1"/>
</dbReference>
<dbReference type="InterPro" id="IPR027417">
    <property type="entry name" value="P-loop_NTPase"/>
</dbReference>
<evidence type="ECO:0000313" key="8">
    <source>
        <dbReference type="Proteomes" id="UP000242791"/>
    </source>
</evidence>
<dbReference type="PROSITE" id="PS00674">
    <property type="entry name" value="AAA"/>
    <property type="match status" value="1"/>
</dbReference>
<dbReference type="OrthoDB" id="5925at2759"/>
<proteinExistence type="inferred from homology"/>
<dbReference type="FunFam" id="3.40.50.300:FF:001494">
    <property type="entry name" value="Pachytene checkpoint component Pch2"/>
    <property type="match status" value="1"/>
</dbReference>
<dbReference type="InterPro" id="IPR003959">
    <property type="entry name" value="ATPase_AAA_core"/>
</dbReference>
<dbReference type="VEuPathDB" id="FungiDB:ACJ73_00174"/>
<dbReference type="InterPro" id="IPR058249">
    <property type="entry name" value="Pch2_C"/>
</dbReference>